<proteinExistence type="predicted"/>
<keyword evidence="2" id="KW-1185">Reference proteome</keyword>
<dbReference type="EMBL" id="AUVB01000072">
    <property type="protein sequence ID" value="KGE03052.1"/>
    <property type="molecule type" value="Genomic_DNA"/>
</dbReference>
<name>A0A095VNL8_9GAMM</name>
<evidence type="ECO:0000313" key="2">
    <source>
        <dbReference type="Proteomes" id="UP000029640"/>
    </source>
</evidence>
<gene>
    <name evidence="1" type="ORF">HRUBRA_02369</name>
</gene>
<reference evidence="1 2" key="1">
    <citation type="journal article" date="2014" name="Genome Announc.">
        <title>Genome Sequence of Gammaproteobacterial Pseudohaliea rubra Type Strain DSM 19751, Isolated from Coastal Seawater of the Mediterranean Sea.</title>
        <authorList>
            <person name="Spring S."/>
            <person name="Fiebig A."/>
            <person name="Riedel T."/>
            <person name="Goker M."/>
            <person name="Klenk H.P."/>
        </authorList>
    </citation>
    <scope>NUCLEOTIDE SEQUENCE [LARGE SCALE GENOMIC DNA]</scope>
    <source>
        <strain evidence="1 2">DSM 19751</strain>
    </source>
</reference>
<evidence type="ECO:0000313" key="1">
    <source>
        <dbReference type="EMBL" id="KGE03052.1"/>
    </source>
</evidence>
<accession>A0A095VNL8</accession>
<comment type="caution">
    <text evidence="1">The sequence shown here is derived from an EMBL/GenBank/DDBJ whole genome shotgun (WGS) entry which is preliminary data.</text>
</comment>
<dbReference type="AlphaFoldDB" id="A0A095VNL8"/>
<sequence>MRPPALGIVLAGVRGDSEAVATANRLAARGGHRDLYVHSNQPWPPAALAGLAVPGLRLHRLPTTALDPPALLRLLRRLRNELLIMPRELLLGLDALALEQAMDRAVGQLLLVDGDKAATVLP</sequence>
<dbReference type="Proteomes" id="UP000029640">
    <property type="component" value="Unassembled WGS sequence"/>
</dbReference>
<dbReference type="HOGENOM" id="CLU_2023494_0_0_6"/>
<protein>
    <submittedName>
        <fullName evidence="1">Uncharacterized protein</fullName>
    </submittedName>
</protein>
<organism evidence="1 2">
    <name type="scientific">Pseudohaliea rubra DSM 19751</name>
    <dbReference type="NCBI Taxonomy" id="1265313"/>
    <lineage>
        <taxon>Bacteria</taxon>
        <taxon>Pseudomonadati</taxon>
        <taxon>Pseudomonadota</taxon>
        <taxon>Gammaproteobacteria</taxon>
        <taxon>Cellvibrionales</taxon>
        <taxon>Halieaceae</taxon>
        <taxon>Pseudohaliea</taxon>
    </lineage>
</organism>